<keyword evidence="7" id="KW-0408">Iron</keyword>
<dbReference type="InterPro" id="IPR023996">
    <property type="entry name" value="TonB-dep_OMP_SusC/RagA"/>
</dbReference>
<dbReference type="PANTHER" id="PTHR30069">
    <property type="entry name" value="TONB-DEPENDENT OUTER MEMBRANE RECEPTOR"/>
    <property type="match status" value="1"/>
</dbReference>
<dbReference type="Proteomes" id="UP000548326">
    <property type="component" value="Unassembled WGS sequence"/>
</dbReference>
<protein>
    <submittedName>
        <fullName evidence="15">TonB-linked SusC/RagA family outer membrane protein</fullName>
    </submittedName>
</protein>
<dbReference type="SUPFAM" id="SSF56935">
    <property type="entry name" value="Porins"/>
    <property type="match status" value="1"/>
</dbReference>
<dbReference type="Gene3D" id="2.40.170.20">
    <property type="entry name" value="TonB-dependent receptor, beta-barrel domain"/>
    <property type="match status" value="1"/>
</dbReference>
<dbReference type="InterPro" id="IPR036942">
    <property type="entry name" value="Beta-barrel_TonB_sf"/>
</dbReference>
<dbReference type="Gene3D" id="3.55.50.30">
    <property type="match status" value="1"/>
</dbReference>
<dbReference type="InterPro" id="IPR011662">
    <property type="entry name" value="Secretin/TonB_short_N"/>
</dbReference>
<dbReference type="RefSeq" id="WP_183588496.1">
    <property type="nucleotide sequence ID" value="NZ_JACHCA010000009.1"/>
</dbReference>
<comment type="subcellular location">
    <subcellularLocation>
        <location evidence="1 12">Cell outer membrane</location>
        <topology evidence="1 12">Multi-pass membrane protein</topology>
    </subcellularLocation>
</comment>
<dbReference type="InterPro" id="IPR012910">
    <property type="entry name" value="Plug_dom"/>
</dbReference>
<keyword evidence="6" id="KW-0732">Signal</keyword>
<feature type="domain" description="Secretin/TonB short N-terminal" evidence="14">
    <location>
        <begin position="48"/>
        <end position="100"/>
    </location>
</feature>
<evidence type="ECO:0000256" key="9">
    <source>
        <dbReference type="ARBA" id="ARBA00023136"/>
    </source>
</evidence>
<keyword evidence="11 12" id="KW-0998">Cell outer membrane</keyword>
<proteinExistence type="inferred from homology"/>
<dbReference type="GO" id="GO:0015344">
    <property type="term" value="F:siderophore uptake transmembrane transporter activity"/>
    <property type="evidence" value="ECO:0007669"/>
    <property type="project" value="TreeGrafter"/>
</dbReference>
<keyword evidence="5 12" id="KW-0812">Transmembrane</keyword>
<dbReference type="Gene3D" id="2.170.130.10">
    <property type="entry name" value="TonB-dependent receptor, plug domain"/>
    <property type="match status" value="1"/>
</dbReference>
<dbReference type="InterPro" id="IPR037066">
    <property type="entry name" value="Plug_dom_sf"/>
</dbReference>
<reference evidence="15 16" key="1">
    <citation type="submission" date="2020-08" db="EMBL/GenBank/DDBJ databases">
        <title>Genomic Encyclopedia of Type Strains, Phase IV (KMG-V): Genome sequencing to study the core and pangenomes of soil and plant-associated prokaryotes.</title>
        <authorList>
            <person name="Whitman W."/>
        </authorList>
    </citation>
    <scope>NUCLEOTIDE SEQUENCE [LARGE SCALE GENOMIC DNA]</scope>
    <source>
        <strain evidence="15 16">MP601</strain>
    </source>
</reference>
<dbReference type="SUPFAM" id="SSF49464">
    <property type="entry name" value="Carboxypeptidase regulatory domain-like"/>
    <property type="match status" value="1"/>
</dbReference>
<dbReference type="NCBIfam" id="TIGR04056">
    <property type="entry name" value="OMP_RagA_SusC"/>
    <property type="match status" value="1"/>
</dbReference>
<evidence type="ECO:0000256" key="5">
    <source>
        <dbReference type="ARBA" id="ARBA00022692"/>
    </source>
</evidence>
<evidence type="ECO:0000256" key="7">
    <source>
        <dbReference type="ARBA" id="ARBA00023004"/>
    </source>
</evidence>
<evidence type="ECO:0000256" key="11">
    <source>
        <dbReference type="ARBA" id="ARBA00023237"/>
    </source>
</evidence>
<evidence type="ECO:0000256" key="8">
    <source>
        <dbReference type="ARBA" id="ARBA00023077"/>
    </source>
</evidence>
<keyword evidence="8 13" id="KW-0798">TonB box</keyword>
<dbReference type="Pfam" id="PF07660">
    <property type="entry name" value="STN"/>
    <property type="match status" value="1"/>
</dbReference>
<dbReference type="GO" id="GO:0044718">
    <property type="term" value="P:siderophore transmembrane transport"/>
    <property type="evidence" value="ECO:0007669"/>
    <property type="project" value="TreeGrafter"/>
</dbReference>
<evidence type="ECO:0000259" key="14">
    <source>
        <dbReference type="SMART" id="SM00965"/>
    </source>
</evidence>
<organism evidence="15 16">
    <name type="scientific">Mucilaginibacter lappiensis</name>
    <dbReference type="NCBI Taxonomy" id="354630"/>
    <lineage>
        <taxon>Bacteria</taxon>
        <taxon>Pseudomonadati</taxon>
        <taxon>Bacteroidota</taxon>
        <taxon>Sphingobacteriia</taxon>
        <taxon>Sphingobacteriales</taxon>
        <taxon>Sphingobacteriaceae</taxon>
        <taxon>Mucilaginibacter</taxon>
    </lineage>
</organism>
<accession>A0A841JEW0</accession>
<evidence type="ECO:0000256" key="2">
    <source>
        <dbReference type="ARBA" id="ARBA00022448"/>
    </source>
</evidence>
<evidence type="ECO:0000313" key="16">
    <source>
        <dbReference type="Proteomes" id="UP000548326"/>
    </source>
</evidence>
<dbReference type="InterPro" id="IPR023997">
    <property type="entry name" value="TonB-dep_OMP_SusC/RagA_CS"/>
</dbReference>
<gene>
    <name evidence="15" type="ORF">HDF22_003516</name>
</gene>
<keyword evidence="9 12" id="KW-0472">Membrane</keyword>
<dbReference type="Pfam" id="PF07715">
    <property type="entry name" value="Plug"/>
    <property type="match status" value="1"/>
</dbReference>
<keyword evidence="4" id="KW-0406">Ion transport</keyword>
<dbReference type="Pfam" id="PF00593">
    <property type="entry name" value="TonB_dep_Rec_b-barrel"/>
    <property type="match status" value="1"/>
</dbReference>
<evidence type="ECO:0000256" key="10">
    <source>
        <dbReference type="ARBA" id="ARBA00023170"/>
    </source>
</evidence>
<comment type="similarity">
    <text evidence="12 13">Belongs to the TonB-dependent receptor family.</text>
</comment>
<dbReference type="Pfam" id="PF13715">
    <property type="entry name" value="CarbopepD_reg_2"/>
    <property type="match status" value="1"/>
</dbReference>
<evidence type="ECO:0000256" key="4">
    <source>
        <dbReference type="ARBA" id="ARBA00022496"/>
    </source>
</evidence>
<comment type="caution">
    <text evidence="15">The sequence shown here is derived from an EMBL/GenBank/DDBJ whole genome shotgun (WGS) entry which is preliminary data.</text>
</comment>
<keyword evidence="10" id="KW-0675">Receptor</keyword>
<dbReference type="NCBIfam" id="TIGR04057">
    <property type="entry name" value="SusC_RagA_signa"/>
    <property type="match status" value="1"/>
</dbReference>
<evidence type="ECO:0000256" key="1">
    <source>
        <dbReference type="ARBA" id="ARBA00004571"/>
    </source>
</evidence>
<dbReference type="PANTHER" id="PTHR30069:SF29">
    <property type="entry name" value="HEMOGLOBIN AND HEMOGLOBIN-HAPTOGLOBIN-BINDING PROTEIN 1-RELATED"/>
    <property type="match status" value="1"/>
</dbReference>
<sequence>MTKCTLILIVISSFQVFSKGYGQDKININLHNVSIKKALAEVEKASSYRFVYNDDALNAKLIGKVDLSNASIAEVMEKLLSQTNLTYKLNGNNLIIITDKRQQTAPISISGVVSDTKGPLPGVSIKLKGTQVGVLTDGNGKYLINVPDNNATLVFSSIGYVSTELVVGDRKSINVTLKESATDLNEVIVTGYGQSVTKRDLTGAISTISAKQIEERHPINLIDALQSQASGVLVINDSGEPGATGSIQIRGGSTFSSAGNAPLFVIDGILSQTADNVNPNDIQSIEVLKDAASAAIYGSQAANGVILITTKRGKPGKPMVNAQYARIFGVMAYKLEQPNSKDLRIERNLYNGASPDKPTTTNDSLNVVFNSDNDNQAVITQTAKRDILDFGVSGGEKSIQYYSSIRYINDEGLIVNSYAKTLQARFNLDYQVSPRFKYSNRLSFGYNTNNNINEGNTINQAFQRPSNLALYYPDGTLTGYISGRRNQLSVALLEINQTNTYTGDLFNQIDYTITKDLRVTNNFDFGLSTPHNVFFDPKLLSSAAPLVNSGRESFAVNTNWAYQGFLNYGKTFGNHSITAVAGVSAEKTQNNSFKIAGSNSANETIYTSNVYGTIDQTNTGTDAGSTSRESLYARVTYNYKSRYLFSAVYRKDGSSRFGKDNKYGNFYGSSAAWRFTDEPFMGWAKKVLNDAKLRLNYGEVGNDRIPSNSNLLIYTFGSSFYNAVNGVVLSNQFGNSQLKWESNIQKGIGLDLQFFNSRLNVTADYYQKVTKNLLYQRNIPVETGFTNVYVNVGDVTNKGFELSLNATPVALKNFNWNIGANFTIERNRIKSLYNHQPFLATAGGATYLVQEGGKIGDFYGYKGLGVYQYDASNAYDGNWNRLTPVGVSADGKTAQKYTLNGQTYSGTVHHMYAGGALLLGGDMIFDNVKKDSVIDANDRQVLGNAQPSFYASIINTINYKQFSLSFTLNTTWGGQIYDSPRQTLDNLATSGIVADNNTTYNSWKKQGDITDIPYMGRKNSTANFPGTQTRFLENASFIRLSYAKLTYNLPGNLASRYKLKNIGAYVYGANLLTWTNYSWYDPEFSSSSALTPGNDNGRYPRRREFGFGINVNF</sequence>
<name>A0A841JEW0_9SPHI</name>
<dbReference type="PROSITE" id="PS52016">
    <property type="entry name" value="TONB_DEPENDENT_REC_3"/>
    <property type="match status" value="1"/>
</dbReference>
<evidence type="ECO:0000256" key="13">
    <source>
        <dbReference type="RuleBase" id="RU003357"/>
    </source>
</evidence>
<dbReference type="AlphaFoldDB" id="A0A841JEW0"/>
<dbReference type="InterPro" id="IPR000531">
    <property type="entry name" value="Beta-barrel_TonB"/>
</dbReference>
<dbReference type="InterPro" id="IPR039426">
    <property type="entry name" value="TonB-dep_rcpt-like"/>
</dbReference>
<evidence type="ECO:0000256" key="12">
    <source>
        <dbReference type="PROSITE-ProRule" id="PRU01360"/>
    </source>
</evidence>
<dbReference type="Gene3D" id="2.60.40.1120">
    <property type="entry name" value="Carboxypeptidase-like, regulatory domain"/>
    <property type="match status" value="1"/>
</dbReference>
<dbReference type="EMBL" id="JACHCA010000009">
    <property type="protein sequence ID" value="MBB6129390.1"/>
    <property type="molecule type" value="Genomic_DNA"/>
</dbReference>
<keyword evidence="4" id="KW-0410">Iron transport</keyword>
<keyword evidence="2 12" id="KW-0813">Transport</keyword>
<evidence type="ECO:0000313" key="15">
    <source>
        <dbReference type="EMBL" id="MBB6129390.1"/>
    </source>
</evidence>
<keyword evidence="3 12" id="KW-1134">Transmembrane beta strand</keyword>
<dbReference type="GO" id="GO:0009279">
    <property type="term" value="C:cell outer membrane"/>
    <property type="evidence" value="ECO:0007669"/>
    <property type="project" value="UniProtKB-SubCell"/>
</dbReference>
<evidence type="ECO:0000256" key="3">
    <source>
        <dbReference type="ARBA" id="ARBA00022452"/>
    </source>
</evidence>
<evidence type="ECO:0000256" key="6">
    <source>
        <dbReference type="ARBA" id="ARBA00022729"/>
    </source>
</evidence>
<dbReference type="SMART" id="SM00965">
    <property type="entry name" value="STN"/>
    <property type="match status" value="1"/>
</dbReference>
<dbReference type="InterPro" id="IPR008969">
    <property type="entry name" value="CarboxyPept-like_regulatory"/>
</dbReference>